<reference evidence="2 3" key="1">
    <citation type="submission" date="2018-08" db="EMBL/GenBank/DDBJ databases">
        <title>Genomic investigation of the strawberry pathogen Phytophthora fragariae indicates pathogenicity is determined by transcriptional variation in three key races.</title>
        <authorList>
            <person name="Adams T.M."/>
            <person name="Armitage A.D."/>
            <person name="Sobczyk M.K."/>
            <person name="Bates H.J."/>
            <person name="Dunwell J.M."/>
            <person name="Nellist C.F."/>
            <person name="Harrison R.J."/>
        </authorList>
    </citation>
    <scope>NUCLEOTIDE SEQUENCE [LARGE SCALE GENOMIC DNA]</scope>
    <source>
        <strain evidence="2 3">NOV-9</strain>
    </source>
</reference>
<feature type="compositionally biased region" description="Polar residues" evidence="1">
    <location>
        <begin position="71"/>
        <end position="83"/>
    </location>
</feature>
<name>A0A6A3EGZ8_9STRA</name>
<dbReference type="AlphaFoldDB" id="A0A6A3EGZ8"/>
<protein>
    <submittedName>
        <fullName evidence="2">Uncharacterized protein</fullName>
    </submittedName>
</protein>
<feature type="region of interest" description="Disordered" evidence="1">
    <location>
        <begin position="213"/>
        <end position="233"/>
    </location>
</feature>
<accession>A0A6A3EGZ8</accession>
<feature type="region of interest" description="Disordered" evidence="1">
    <location>
        <begin position="522"/>
        <end position="550"/>
    </location>
</feature>
<evidence type="ECO:0000313" key="3">
    <source>
        <dbReference type="Proteomes" id="UP000429523"/>
    </source>
</evidence>
<sequence>MQQTRVLDCPTKTPEETYRIPTKHSAVELATLISGSVDAGSTEGRGLVGMEQGVIAVAQDPPIRSVEDPVSENQSPDSVQGQDSCLILPKTPSGGNARLGGCAEGSRSCEVPRKIYAFGLGGKVAQGAGAAHGAVREAIAGLGAAKSPPVSMQQTRVLDCPTKTPEETYRIPTKHSAVELATLISGSVDAGSTEGRGLVGMEQGVIAVAQDPPIRSVEDPVSENQSPDSVQGQDSCLILPKTPSGGNARLGGCAEGSRSCEVPRKIYAFGLGGKVAQGAGASHGAVREAIAGLGAAKSPPVSMQQTRVLDCPTKTPEETYRIPTKHSAVELATLISGSVDAGSTEGRGLVGMEQGVIAVAQNPPIRSVEDPVSENQSPDSVQGQDSCLILPKTPSGGNARLGGCAEGSRSCEVPRKIYAFGLGGKVAQGAGASHGAVREAIAGLGAAKSPPVSMQQTRVQDCPTKTPEETYRIPTKHLAVGLEALIIGSADAGSAEGLDLAGVALDAVIMAHDHLIGFLEGPASKPGSGSYRDRLTRQDPSQENPGNDPEACCHDGGVLNAKDINGKLVVLPEAVSTSVEARIADLQVGGPDVNTEEEICKLRGTIWTHRHLLIDKGNALPPWPMMRTGSTFTRRCLLTTAGIVC</sequence>
<feature type="region of interest" description="Disordered" evidence="1">
    <location>
        <begin position="448"/>
        <end position="468"/>
    </location>
</feature>
<evidence type="ECO:0000256" key="1">
    <source>
        <dbReference type="SAM" id="MobiDB-lite"/>
    </source>
</evidence>
<dbReference type="EMBL" id="QXGF01001070">
    <property type="protein sequence ID" value="KAE8932882.1"/>
    <property type="molecule type" value="Genomic_DNA"/>
</dbReference>
<feature type="region of interest" description="Disordered" evidence="1">
    <location>
        <begin position="61"/>
        <end position="90"/>
    </location>
</feature>
<proteinExistence type="predicted"/>
<comment type="caution">
    <text evidence="2">The sequence shown here is derived from an EMBL/GenBank/DDBJ whole genome shotgun (WGS) entry which is preliminary data.</text>
</comment>
<organism evidence="2 3">
    <name type="scientific">Phytophthora fragariae</name>
    <dbReference type="NCBI Taxonomy" id="53985"/>
    <lineage>
        <taxon>Eukaryota</taxon>
        <taxon>Sar</taxon>
        <taxon>Stramenopiles</taxon>
        <taxon>Oomycota</taxon>
        <taxon>Peronosporomycetes</taxon>
        <taxon>Peronosporales</taxon>
        <taxon>Peronosporaceae</taxon>
        <taxon>Phytophthora</taxon>
    </lineage>
</organism>
<gene>
    <name evidence="2" type="ORF">PF009_g17105</name>
</gene>
<feature type="compositionally biased region" description="Polar residues" evidence="1">
    <location>
        <begin position="222"/>
        <end position="233"/>
    </location>
</feature>
<dbReference type="Proteomes" id="UP000429523">
    <property type="component" value="Unassembled WGS sequence"/>
</dbReference>
<evidence type="ECO:0000313" key="2">
    <source>
        <dbReference type="EMBL" id="KAE8932882.1"/>
    </source>
</evidence>